<accession>A0ABY1JJN2</accession>
<proteinExistence type="predicted"/>
<gene>
    <name evidence="1" type="ORF">SAMN05421578_101136</name>
</gene>
<dbReference type="RefSeq" id="WP_169810339.1">
    <property type="nucleotide sequence ID" value="NZ_FTNK01000001.1"/>
</dbReference>
<evidence type="ECO:0000313" key="2">
    <source>
        <dbReference type="Proteomes" id="UP000186666"/>
    </source>
</evidence>
<organism evidence="1 2">
    <name type="scientific">Paenibacillus macquariensis</name>
    <dbReference type="NCBI Taxonomy" id="948756"/>
    <lineage>
        <taxon>Bacteria</taxon>
        <taxon>Bacillati</taxon>
        <taxon>Bacillota</taxon>
        <taxon>Bacilli</taxon>
        <taxon>Bacillales</taxon>
        <taxon>Paenibacillaceae</taxon>
        <taxon>Paenibacillus</taxon>
    </lineage>
</organism>
<protein>
    <submittedName>
        <fullName evidence="1">Uncharacterized protein</fullName>
    </submittedName>
</protein>
<sequence length="54" mass="6239">MDKRKVIRAYQRGFITIQECGQILGLEQVQLNRLILDSLDDHSSIELEIQPINS</sequence>
<name>A0ABY1JJN2_9BACL</name>
<comment type="caution">
    <text evidence="1">The sequence shown here is derived from an EMBL/GenBank/DDBJ whole genome shotgun (WGS) entry which is preliminary data.</text>
</comment>
<dbReference type="EMBL" id="FTNK01000001">
    <property type="protein sequence ID" value="SIQ30578.1"/>
    <property type="molecule type" value="Genomic_DNA"/>
</dbReference>
<evidence type="ECO:0000313" key="1">
    <source>
        <dbReference type="EMBL" id="SIQ30578.1"/>
    </source>
</evidence>
<keyword evidence="2" id="KW-1185">Reference proteome</keyword>
<dbReference type="Proteomes" id="UP000186666">
    <property type="component" value="Unassembled WGS sequence"/>
</dbReference>
<reference evidence="1 2" key="1">
    <citation type="submission" date="2017-01" db="EMBL/GenBank/DDBJ databases">
        <authorList>
            <person name="Varghese N."/>
            <person name="Submissions S."/>
        </authorList>
    </citation>
    <scope>NUCLEOTIDE SEQUENCE [LARGE SCALE GENOMIC DNA]</scope>
    <source>
        <strain evidence="1 2">ATCC 23464</strain>
    </source>
</reference>